<evidence type="ECO:0000313" key="4">
    <source>
        <dbReference type="Proteomes" id="UP001218218"/>
    </source>
</evidence>
<keyword evidence="4" id="KW-1185">Reference proteome</keyword>
<dbReference type="EMBL" id="JARIHO010000115">
    <property type="protein sequence ID" value="KAJ7302510.1"/>
    <property type="molecule type" value="Genomic_DNA"/>
</dbReference>
<feature type="region of interest" description="Disordered" evidence="1">
    <location>
        <begin position="265"/>
        <end position="286"/>
    </location>
</feature>
<name>A0AAD7E872_9AGAR</name>
<protein>
    <recommendedName>
        <fullName evidence="2">DUF6589 domain-containing protein</fullName>
    </recommendedName>
</protein>
<dbReference type="InterPro" id="IPR046496">
    <property type="entry name" value="DUF6589"/>
</dbReference>
<dbReference type="Pfam" id="PF20231">
    <property type="entry name" value="DUF6589"/>
    <property type="match status" value="1"/>
</dbReference>
<proteinExistence type="predicted"/>
<dbReference type="Proteomes" id="UP001218218">
    <property type="component" value="Unassembled WGS sequence"/>
</dbReference>
<feature type="domain" description="DUF6589" evidence="2">
    <location>
        <begin position="386"/>
        <end position="480"/>
    </location>
</feature>
<gene>
    <name evidence="3" type="ORF">DFH08DRAFT_826533</name>
</gene>
<organism evidence="3 4">
    <name type="scientific">Mycena albidolilacea</name>
    <dbReference type="NCBI Taxonomy" id="1033008"/>
    <lineage>
        <taxon>Eukaryota</taxon>
        <taxon>Fungi</taxon>
        <taxon>Dikarya</taxon>
        <taxon>Basidiomycota</taxon>
        <taxon>Agaricomycotina</taxon>
        <taxon>Agaricomycetes</taxon>
        <taxon>Agaricomycetidae</taxon>
        <taxon>Agaricales</taxon>
        <taxon>Marasmiineae</taxon>
        <taxon>Mycenaceae</taxon>
        <taxon>Mycena</taxon>
    </lineage>
</organism>
<dbReference type="AlphaFoldDB" id="A0AAD7E872"/>
<evidence type="ECO:0000313" key="3">
    <source>
        <dbReference type="EMBL" id="KAJ7302510.1"/>
    </source>
</evidence>
<accession>A0AAD7E872</accession>
<reference evidence="3" key="1">
    <citation type="submission" date="2023-03" db="EMBL/GenBank/DDBJ databases">
        <title>Massive genome expansion in bonnet fungi (Mycena s.s.) driven by repeated elements and novel gene families across ecological guilds.</title>
        <authorList>
            <consortium name="Lawrence Berkeley National Laboratory"/>
            <person name="Harder C.B."/>
            <person name="Miyauchi S."/>
            <person name="Viragh M."/>
            <person name="Kuo A."/>
            <person name="Thoen E."/>
            <person name="Andreopoulos B."/>
            <person name="Lu D."/>
            <person name="Skrede I."/>
            <person name="Drula E."/>
            <person name="Henrissat B."/>
            <person name="Morin E."/>
            <person name="Kohler A."/>
            <person name="Barry K."/>
            <person name="LaButti K."/>
            <person name="Morin E."/>
            <person name="Salamov A."/>
            <person name="Lipzen A."/>
            <person name="Mereny Z."/>
            <person name="Hegedus B."/>
            <person name="Baldrian P."/>
            <person name="Stursova M."/>
            <person name="Weitz H."/>
            <person name="Taylor A."/>
            <person name="Grigoriev I.V."/>
            <person name="Nagy L.G."/>
            <person name="Martin F."/>
            <person name="Kauserud H."/>
        </authorList>
    </citation>
    <scope>NUCLEOTIDE SEQUENCE</scope>
    <source>
        <strain evidence="3">CBHHK002</strain>
    </source>
</reference>
<evidence type="ECO:0000256" key="1">
    <source>
        <dbReference type="SAM" id="MobiDB-lite"/>
    </source>
</evidence>
<sequence length="486" mass="54016">MDFLPLSSDGLIYTSPIVGNKKERKAKRYAKGQKKRKIMLASNATSAEQKHAIFDGILAELTDNGLTFGDLMLYVFNPIYKQGETRWQGFFRNRGLATSILGFWVAPENGETAREEVTEWAGDFVADLAQEAARNVTSSKYLQTGSGTVDAEYVDGFSIPKLHAYLQTHTRIVMKIFDALATSTRNLRKDLPSRIVKRATIVTSAALALLGEFSHKNNFSRRIMVLYLYAAGAQRQTILVMAHLGISESYQNLTHKPRFTILRRSRRVDPEDPIPSTPPSTPSLHAHVYTPPNPELLTAKIENLRAIRLGTLHQLSGAMRDMAQGVAATGLYAASYDNINMVFRAAEQVVGKTDSQENGTCSTIWPLWKATLEEMSINDLNSAFGAAAPLSIDDILLSAPELQLMDKCLRHCILRIIVEHGGEKFERFRDELNESLPVTPEQIDLHKTPLHPLPAWNIDESTIIGNAEVVEAIHAELGVKGLAHWN</sequence>
<comment type="caution">
    <text evidence="3">The sequence shown here is derived from an EMBL/GenBank/DDBJ whole genome shotgun (WGS) entry which is preliminary data.</text>
</comment>
<evidence type="ECO:0000259" key="2">
    <source>
        <dbReference type="Pfam" id="PF20231"/>
    </source>
</evidence>